<dbReference type="AlphaFoldDB" id="A0A0C2A5X7"/>
<gene>
    <name evidence="1" type="ORF">DB30_07798</name>
</gene>
<dbReference type="Proteomes" id="UP000031599">
    <property type="component" value="Unassembled WGS sequence"/>
</dbReference>
<name>A0A0C2A5X7_9BACT</name>
<reference evidence="1 2" key="1">
    <citation type="submission" date="2014-12" db="EMBL/GenBank/DDBJ databases">
        <title>Genome assembly of Enhygromyxa salina DSM 15201.</title>
        <authorList>
            <person name="Sharma G."/>
            <person name="Subramanian S."/>
        </authorList>
    </citation>
    <scope>NUCLEOTIDE SEQUENCE [LARGE SCALE GENOMIC DNA]</scope>
    <source>
        <strain evidence="1 2">DSM 15201</strain>
    </source>
</reference>
<proteinExistence type="predicted"/>
<evidence type="ECO:0000313" key="1">
    <source>
        <dbReference type="EMBL" id="KIG18783.1"/>
    </source>
</evidence>
<evidence type="ECO:0000313" key="2">
    <source>
        <dbReference type="Proteomes" id="UP000031599"/>
    </source>
</evidence>
<protein>
    <submittedName>
        <fullName evidence="1">Uncharacterized protein</fullName>
    </submittedName>
</protein>
<sequence>MLAIPRAGLGVGGFGWSAAGCVDALLLVGTGAASARGSLASR</sequence>
<dbReference type="EMBL" id="JMCC02000009">
    <property type="protein sequence ID" value="KIG18783.1"/>
    <property type="molecule type" value="Genomic_DNA"/>
</dbReference>
<dbReference type="PROSITE" id="PS51257">
    <property type="entry name" value="PROKAR_LIPOPROTEIN"/>
    <property type="match status" value="1"/>
</dbReference>
<accession>A0A0C2A5X7</accession>
<comment type="caution">
    <text evidence="1">The sequence shown here is derived from an EMBL/GenBank/DDBJ whole genome shotgun (WGS) entry which is preliminary data.</text>
</comment>
<organism evidence="1 2">
    <name type="scientific">Enhygromyxa salina</name>
    <dbReference type="NCBI Taxonomy" id="215803"/>
    <lineage>
        <taxon>Bacteria</taxon>
        <taxon>Pseudomonadati</taxon>
        <taxon>Myxococcota</taxon>
        <taxon>Polyangia</taxon>
        <taxon>Nannocystales</taxon>
        <taxon>Nannocystaceae</taxon>
        <taxon>Enhygromyxa</taxon>
    </lineage>
</organism>